<proteinExistence type="predicted"/>
<reference evidence="2 3" key="1">
    <citation type="submission" date="2014-12" db="EMBL/GenBank/DDBJ databases">
        <title>Draft genome sequence of Paenibacillus kamchatkensis strain B-2647.</title>
        <authorList>
            <person name="Karlyshev A.V."/>
            <person name="Kudryashova E.B."/>
        </authorList>
    </citation>
    <scope>NUCLEOTIDE SEQUENCE [LARGE SCALE GENOMIC DNA]</scope>
    <source>
        <strain evidence="2 3">VKM B-2647</strain>
    </source>
</reference>
<protein>
    <submittedName>
        <fullName evidence="2">Uncharacterized protein</fullName>
    </submittedName>
</protein>
<comment type="caution">
    <text evidence="2">The sequence shown here is derived from an EMBL/GenBank/DDBJ whole genome shotgun (WGS) entry which is preliminary data.</text>
</comment>
<evidence type="ECO:0000313" key="2">
    <source>
        <dbReference type="EMBL" id="KIL40730.1"/>
    </source>
</evidence>
<evidence type="ECO:0000313" key="3">
    <source>
        <dbReference type="Proteomes" id="UP000031967"/>
    </source>
</evidence>
<organism evidence="2 3">
    <name type="scientific">Gordoniibacillus kamchatkensis</name>
    <dbReference type="NCBI Taxonomy" id="1590651"/>
    <lineage>
        <taxon>Bacteria</taxon>
        <taxon>Bacillati</taxon>
        <taxon>Bacillota</taxon>
        <taxon>Bacilli</taxon>
        <taxon>Bacillales</taxon>
        <taxon>Paenibacillaceae</taxon>
        <taxon>Gordoniibacillus</taxon>
    </lineage>
</organism>
<dbReference type="Proteomes" id="UP000031967">
    <property type="component" value="Unassembled WGS sequence"/>
</dbReference>
<sequence>MRKRLDLKALSIYPKLVISFLLVIVPIYGVSLMMNQSGKQFVEDKLSEALQSQIHFYLSSLETEISRLIVLKAEYVHDDDFQRLGTAFDLMGDYERIQAILSVKNKLFLLGSSTPFVENVKVFFPTLSRSVNANDLSDNIPKEEVQALLEPANLKSAIFSYQGRLIMSELYPKTAYNNHLPIMALEIELSESRLKSTLSEIVKHEQGGAALLNSREHWSVAAGNTDGVLQDFSGWIGREKKQGRRLPGRPTSMYRDGRILSRTNIPKFWMRRLPSTSRSNRCCRR</sequence>
<keyword evidence="1" id="KW-0472">Membrane</keyword>
<name>A0ABR5AIG1_9BACL</name>
<keyword evidence="3" id="KW-1185">Reference proteome</keyword>
<evidence type="ECO:0000256" key="1">
    <source>
        <dbReference type="SAM" id="Phobius"/>
    </source>
</evidence>
<keyword evidence="1" id="KW-0812">Transmembrane</keyword>
<dbReference type="EMBL" id="JXAK01000017">
    <property type="protein sequence ID" value="KIL40730.1"/>
    <property type="molecule type" value="Genomic_DNA"/>
</dbReference>
<feature type="transmembrane region" description="Helical" evidence="1">
    <location>
        <begin position="12"/>
        <end position="34"/>
    </location>
</feature>
<keyword evidence="1" id="KW-1133">Transmembrane helix</keyword>
<dbReference type="RefSeq" id="WP_041047744.1">
    <property type="nucleotide sequence ID" value="NZ_JXAK01000017.1"/>
</dbReference>
<gene>
    <name evidence="2" type="ORF">SD70_11695</name>
</gene>
<accession>A0ABR5AIG1</accession>